<evidence type="ECO:0000256" key="5">
    <source>
        <dbReference type="ARBA" id="ARBA00022989"/>
    </source>
</evidence>
<evidence type="ECO:0000259" key="8">
    <source>
        <dbReference type="PROSITE" id="PS50146"/>
    </source>
</evidence>
<dbReference type="Proteomes" id="UP000466794">
    <property type="component" value="Unassembled WGS sequence"/>
</dbReference>
<sequence>MLADVPHQPRYPHARRANGFGPLHRYRDRARRHFRRVGHADRALTAAVAQLPPMPLDAGLLKLTRSADFGVLWLLIAGGLALRKGPRRRAAVRGVAALGSAALIVDAGLKPLIGRRRPAADLLPGRRRLSPAPTSSSFPSGHSAAAAAFATAVALESPTTALVLAPLAATVAYSRIHTGVHWGSDVLVGTAVGAGVAVATRRWWPAHIPATARARPVAHAPELLDGEGLLVLVNPAAGDPDYDPGPDLTALLPAADLVRTEPGGDPIERLEQAVRQASPPPRALGVAGGDGTLAAAAVVALRHGLPLAVFPTGTLNHFARDLGVLDLSETAAALRAGHAVEVDIARIDYDDETGPRTRHILNTAGLGSYPQMVRLRRRWRARWGRWPAFVAALLAVARRARPIDIRLDGRRLRVWVLFIGNGPYRPRHAVPAFRDRLDAGVLDIRWLRADRRWSRLRAALAVLLTTIGRSNLYGESRRPESIIQLAARQPLTADGEVIGTATRVHVTVAGRLAVYRIAGGAPVFPRSRTREPQMNANPTTAPEYPESHR</sequence>
<dbReference type="GO" id="GO:0016301">
    <property type="term" value="F:kinase activity"/>
    <property type="evidence" value="ECO:0007669"/>
    <property type="project" value="InterPro"/>
</dbReference>
<keyword evidence="4" id="KW-0378">Hydrolase</keyword>
<evidence type="ECO:0000313" key="10">
    <source>
        <dbReference type="Proteomes" id="UP000466794"/>
    </source>
</evidence>
<keyword evidence="3" id="KW-0812">Transmembrane</keyword>
<accession>A0A7K1UTX9</accession>
<dbReference type="Pfam" id="PF01569">
    <property type="entry name" value="PAP2"/>
    <property type="match status" value="1"/>
</dbReference>
<dbReference type="InterPro" id="IPR016064">
    <property type="entry name" value="NAD/diacylglycerol_kinase_sf"/>
</dbReference>
<feature type="domain" description="DAGKc" evidence="8">
    <location>
        <begin position="224"/>
        <end position="351"/>
    </location>
</feature>
<evidence type="ECO:0000313" key="9">
    <source>
        <dbReference type="EMBL" id="MVU77298.1"/>
    </source>
</evidence>
<evidence type="ECO:0000256" key="1">
    <source>
        <dbReference type="ARBA" id="ARBA00004651"/>
    </source>
</evidence>
<comment type="subcellular location">
    <subcellularLocation>
        <location evidence="1">Cell membrane</location>
        <topology evidence="1">Multi-pass membrane protein</topology>
    </subcellularLocation>
</comment>
<gene>
    <name evidence="9" type="ORF">GPX89_08570</name>
</gene>
<dbReference type="Pfam" id="PF00781">
    <property type="entry name" value="DAGK_cat"/>
    <property type="match status" value="1"/>
</dbReference>
<dbReference type="AlphaFoldDB" id="A0A7K1UTX9"/>
<keyword evidence="5" id="KW-1133">Transmembrane helix</keyword>
<evidence type="ECO:0000256" key="2">
    <source>
        <dbReference type="ARBA" id="ARBA00022475"/>
    </source>
</evidence>
<dbReference type="Gene3D" id="3.40.50.10330">
    <property type="entry name" value="Probable inorganic polyphosphate/atp-NAD kinase, domain 1"/>
    <property type="match status" value="1"/>
</dbReference>
<dbReference type="SUPFAM" id="SSF111331">
    <property type="entry name" value="NAD kinase/diacylglycerol kinase-like"/>
    <property type="match status" value="1"/>
</dbReference>
<dbReference type="InterPro" id="IPR017438">
    <property type="entry name" value="ATP-NAD_kinase_N"/>
</dbReference>
<dbReference type="GO" id="GO:0016787">
    <property type="term" value="F:hydrolase activity"/>
    <property type="evidence" value="ECO:0007669"/>
    <property type="project" value="UniProtKB-KW"/>
</dbReference>
<feature type="region of interest" description="Disordered" evidence="7">
    <location>
        <begin position="525"/>
        <end position="549"/>
    </location>
</feature>
<evidence type="ECO:0000256" key="4">
    <source>
        <dbReference type="ARBA" id="ARBA00022801"/>
    </source>
</evidence>
<dbReference type="GO" id="GO:0005886">
    <property type="term" value="C:plasma membrane"/>
    <property type="evidence" value="ECO:0007669"/>
    <property type="project" value="UniProtKB-SubCell"/>
</dbReference>
<dbReference type="SMART" id="SM00014">
    <property type="entry name" value="acidPPc"/>
    <property type="match status" value="1"/>
</dbReference>
<dbReference type="PROSITE" id="PS50146">
    <property type="entry name" value="DAGK"/>
    <property type="match status" value="1"/>
</dbReference>
<dbReference type="Gene3D" id="1.20.144.10">
    <property type="entry name" value="Phosphatidic acid phosphatase type 2/haloperoxidase"/>
    <property type="match status" value="1"/>
</dbReference>
<dbReference type="InterPro" id="IPR001206">
    <property type="entry name" value="Diacylglycerol_kinase_cat_dom"/>
</dbReference>
<protein>
    <submittedName>
        <fullName evidence="9">Phosphatase PAP2 family protein</fullName>
    </submittedName>
</protein>
<keyword evidence="6" id="KW-0472">Membrane</keyword>
<dbReference type="EMBL" id="WRPP01000001">
    <property type="protein sequence ID" value="MVU77298.1"/>
    <property type="molecule type" value="Genomic_DNA"/>
</dbReference>
<keyword evidence="2" id="KW-1003">Cell membrane</keyword>
<dbReference type="InterPro" id="IPR036938">
    <property type="entry name" value="PAP2/HPO_sf"/>
</dbReference>
<proteinExistence type="predicted"/>
<dbReference type="Gene3D" id="2.60.200.40">
    <property type="match status" value="1"/>
</dbReference>
<dbReference type="InterPro" id="IPR000326">
    <property type="entry name" value="PAP2/HPO"/>
</dbReference>
<dbReference type="PANTHER" id="PTHR14969:SF62">
    <property type="entry name" value="DECAPRENYLPHOSPHORYL-5-PHOSPHORIBOSE PHOSPHATASE RV3807C-RELATED"/>
    <property type="match status" value="1"/>
</dbReference>
<dbReference type="SMART" id="SM00046">
    <property type="entry name" value="DAGKc"/>
    <property type="match status" value="1"/>
</dbReference>
<evidence type="ECO:0000256" key="3">
    <source>
        <dbReference type="ARBA" id="ARBA00022692"/>
    </source>
</evidence>
<name>A0A7K1UTX9_9NOCA</name>
<reference evidence="9 10" key="1">
    <citation type="submission" date="2019-12" db="EMBL/GenBank/DDBJ databases">
        <title>Nocardia sp. nov. ET3-3 isolated from soil.</title>
        <authorList>
            <person name="Kanchanasin P."/>
            <person name="Tanasupawat S."/>
            <person name="Yuki M."/>
            <person name="Kudo T."/>
        </authorList>
    </citation>
    <scope>NUCLEOTIDE SEQUENCE [LARGE SCALE GENOMIC DNA]</scope>
    <source>
        <strain evidence="9 10">ET3-3</strain>
    </source>
</reference>
<evidence type="ECO:0000256" key="7">
    <source>
        <dbReference type="SAM" id="MobiDB-lite"/>
    </source>
</evidence>
<dbReference type="PANTHER" id="PTHR14969">
    <property type="entry name" value="SPHINGOSINE-1-PHOSPHATE PHOSPHOHYDROLASE"/>
    <property type="match status" value="1"/>
</dbReference>
<keyword evidence="10" id="KW-1185">Reference proteome</keyword>
<dbReference type="SUPFAM" id="SSF48317">
    <property type="entry name" value="Acid phosphatase/Vanadium-dependent haloperoxidase"/>
    <property type="match status" value="1"/>
</dbReference>
<comment type="caution">
    <text evidence="9">The sequence shown here is derived from an EMBL/GenBank/DDBJ whole genome shotgun (WGS) entry which is preliminary data.</text>
</comment>
<evidence type="ECO:0000256" key="6">
    <source>
        <dbReference type="ARBA" id="ARBA00023136"/>
    </source>
</evidence>
<organism evidence="9 10">
    <name type="scientific">Nocardia terrae</name>
    <dbReference type="NCBI Taxonomy" id="2675851"/>
    <lineage>
        <taxon>Bacteria</taxon>
        <taxon>Bacillati</taxon>
        <taxon>Actinomycetota</taxon>
        <taxon>Actinomycetes</taxon>
        <taxon>Mycobacteriales</taxon>
        <taxon>Nocardiaceae</taxon>
        <taxon>Nocardia</taxon>
    </lineage>
</organism>